<feature type="transmembrane region" description="Helical" evidence="1">
    <location>
        <begin position="211"/>
        <end position="230"/>
    </location>
</feature>
<keyword evidence="1" id="KW-1133">Transmembrane helix</keyword>
<dbReference type="Proteomes" id="UP000623467">
    <property type="component" value="Unassembled WGS sequence"/>
</dbReference>
<feature type="transmembrane region" description="Helical" evidence="1">
    <location>
        <begin position="283"/>
        <end position="303"/>
    </location>
</feature>
<keyword evidence="1" id="KW-0812">Transmembrane</keyword>
<evidence type="ECO:0000313" key="2">
    <source>
        <dbReference type="EMBL" id="KAF7378503.1"/>
    </source>
</evidence>
<evidence type="ECO:0000313" key="3">
    <source>
        <dbReference type="Proteomes" id="UP000623467"/>
    </source>
</evidence>
<name>A0A8H6ZGE3_9AGAR</name>
<organism evidence="2 3">
    <name type="scientific">Mycena sanguinolenta</name>
    <dbReference type="NCBI Taxonomy" id="230812"/>
    <lineage>
        <taxon>Eukaryota</taxon>
        <taxon>Fungi</taxon>
        <taxon>Dikarya</taxon>
        <taxon>Basidiomycota</taxon>
        <taxon>Agaricomycotina</taxon>
        <taxon>Agaricomycetes</taxon>
        <taxon>Agaricomycetidae</taxon>
        <taxon>Agaricales</taxon>
        <taxon>Marasmiineae</taxon>
        <taxon>Mycenaceae</taxon>
        <taxon>Mycena</taxon>
    </lineage>
</organism>
<gene>
    <name evidence="2" type="ORF">MSAN_00277900</name>
</gene>
<comment type="caution">
    <text evidence="2">The sequence shown here is derived from an EMBL/GenBank/DDBJ whole genome shotgun (WGS) entry which is preliminary data.</text>
</comment>
<reference evidence="2" key="1">
    <citation type="submission" date="2020-05" db="EMBL/GenBank/DDBJ databases">
        <title>Mycena genomes resolve the evolution of fungal bioluminescence.</title>
        <authorList>
            <person name="Tsai I.J."/>
        </authorList>
    </citation>
    <scope>NUCLEOTIDE SEQUENCE</scope>
    <source>
        <strain evidence="2">160909Yilan</strain>
    </source>
</reference>
<protein>
    <submittedName>
        <fullName evidence="2">Uncharacterized protein</fullName>
    </submittedName>
</protein>
<proteinExistence type="predicted"/>
<keyword evidence="3" id="KW-1185">Reference proteome</keyword>
<keyword evidence="1" id="KW-0472">Membrane</keyword>
<dbReference type="AlphaFoldDB" id="A0A8H6ZGE3"/>
<evidence type="ECO:0000256" key="1">
    <source>
        <dbReference type="SAM" id="Phobius"/>
    </source>
</evidence>
<dbReference type="EMBL" id="JACAZH010000001">
    <property type="protein sequence ID" value="KAF7378503.1"/>
    <property type="molecule type" value="Genomic_DNA"/>
</dbReference>
<dbReference type="OrthoDB" id="3024632at2759"/>
<sequence>MSNTSAGPDSPLSFSSSFGFSNNLVDVSALTALIGSSVAESMVLGNRGSGGVAWAATSSFGTISVVKSCCSAASSGWLRETLGIRTPLCDSAVGMCLPHDSARASKVRRNAGDPVALFCRQSADGGAQDIENEKSSNTQICWSDVYALDHSTAMMLRGIPDTPVGSPLEIYTYARYPFFRVRNSVFQAITISLSVAKLAEVYVLWSYGAAILGIISATPWLFFFAGAILVEIHEVICGRRPEPALGAVDIIAGQLPMVSRRGGRRKIVLGAAENARTGLAWRLFWLLGAAVSAVSILFSYITLGQQDGRVVLIWTGFQFLWLGVRILIYHVTDPADPMARRMLVARAWANLPKELKERVFELACALAQSQTFIHPRGRRQYIEDTFSTRQLGIILGGSDPATLYTLPSTSTSSVAFNSQQYSATPCFLASCG</sequence>
<feature type="transmembrane region" description="Helical" evidence="1">
    <location>
        <begin position="309"/>
        <end position="332"/>
    </location>
</feature>
<accession>A0A8H6ZGE3</accession>